<dbReference type="InterPro" id="IPR011856">
    <property type="entry name" value="tRNA_endonuc-like_dom_sf"/>
</dbReference>
<accession>A0ABS8KBG9</accession>
<dbReference type="Gene3D" id="3.40.1350.10">
    <property type="match status" value="1"/>
</dbReference>
<organism evidence="1 2">
    <name type="scientific">Paraburkholderia translucens</name>
    <dbReference type="NCBI Taxonomy" id="2886945"/>
    <lineage>
        <taxon>Bacteria</taxon>
        <taxon>Pseudomonadati</taxon>
        <taxon>Pseudomonadota</taxon>
        <taxon>Betaproteobacteria</taxon>
        <taxon>Burkholderiales</taxon>
        <taxon>Burkholderiaceae</taxon>
        <taxon>Paraburkholderia</taxon>
    </lineage>
</organism>
<keyword evidence="2" id="KW-1185">Reference proteome</keyword>
<comment type="caution">
    <text evidence="1">The sequence shown here is derived from an EMBL/GenBank/DDBJ whole genome shotgun (WGS) entry which is preliminary data.</text>
</comment>
<evidence type="ECO:0000313" key="2">
    <source>
        <dbReference type="Proteomes" id="UP001430614"/>
    </source>
</evidence>
<evidence type="ECO:0000313" key="1">
    <source>
        <dbReference type="EMBL" id="MCC8402002.1"/>
    </source>
</evidence>
<reference evidence="1 2" key="1">
    <citation type="submission" date="2021-11" db="EMBL/GenBank/DDBJ databases">
        <authorList>
            <person name="Oh E.-T."/>
            <person name="Kim S.-B."/>
        </authorList>
    </citation>
    <scope>NUCLEOTIDE SEQUENCE [LARGE SCALE GENOMIC DNA]</scope>
    <source>
        <strain evidence="1 2">MMS20-SJTN17</strain>
    </source>
</reference>
<proteinExistence type="predicted"/>
<dbReference type="EMBL" id="JAJITC010000004">
    <property type="protein sequence ID" value="MCC8402002.1"/>
    <property type="molecule type" value="Genomic_DNA"/>
</dbReference>
<name>A0ABS8KBG9_9BURK</name>
<sequence>MTVFLEEHGPDEGLVGFQRVSLSAGHNENWLQEKLFDHPTLVPMVEMFGHGEALMPLCREYPLRYGSSNVFVDLLGVSPTGRLVLIECKLWRNPGARREVVAQLFEYASLMGRLTYSDLEAKLKQVRGLTGENPMFKAVSEAFPELDEASFVDAVNESLRRGDFLLAIAGDGIRSDLHALKNLLANQGGILARLALLEIRLFRDANGRTLLVPNVPVQTELVRREVFVGVGREASTSDPFIPPRADEMVVGKEGVDSGTTGSSSYGPNRPFWTRFINEVRFDHPDQPPPRHGGNNWVRMAMPGPLSNGLVAFREANHTAALMVKFKGPEGRNLMQTLLEDQSALESELGHSVRFNIKDVTEDSDRVVAVLLVEYKPHEGPEMESEQMTWLLKMANAMVNALRPRLAATTA</sequence>
<dbReference type="Proteomes" id="UP001430614">
    <property type="component" value="Unassembled WGS sequence"/>
</dbReference>
<dbReference type="RefSeq" id="WP_230560878.1">
    <property type="nucleotide sequence ID" value="NZ_JAJITC010000004.1"/>
</dbReference>
<evidence type="ECO:0008006" key="3">
    <source>
        <dbReference type="Google" id="ProtNLM"/>
    </source>
</evidence>
<protein>
    <recommendedName>
        <fullName evidence="3">DUF4268 domain-containing protein</fullName>
    </recommendedName>
</protein>
<gene>
    <name evidence="1" type="ORF">LJ655_08865</name>
</gene>